<sequence>MRAGDPPGRLRHHAHRGRRGCAAAAAAAVPASHAARGTVARHRRGGRAAGRRVRSRRDPRSGRAARRRVSRACGDRGAARRTARPAHTRADRARSAGTRKGSSVRQAAPRALAERKQHVLELLTGSGHLWLATAAESRPHLVPLAFAYGEGDLLMVTKPGTRTVRGLRAAGQARAALGDTRDVVVIDGTTTLFDPRTVDGPLGELLDTLPMGRRVPGSVGVRLRPDRIQAWQSMAEIGDRTLMSGGRWLV</sequence>
<evidence type="ECO:0000313" key="3">
    <source>
        <dbReference type="EMBL" id="QIS03260.1"/>
    </source>
</evidence>
<dbReference type="AlphaFoldDB" id="A0A6G9XQY5"/>
<reference evidence="3 4" key="1">
    <citation type="journal article" date="2019" name="ACS Chem. Biol.">
        <title>Identification and Mobilization of a Cryptic Antibiotic Biosynthesis Gene Locus from a Human-Pathogenic Nocardia Isolate.</title>
        <authorList>
            <person name="Herisse M."/>
            <person name="Ishida K."/>
            <person name="Porter J.L."/>
            <person name="Howden B."/>
            <person name="Hertweck C."/>
            <person name="Stinear T.P."/>
            <person name="Pidot S.J."/>
        </authorList>
    </citation>
    <scope>NUCLEOTIDE SEQUENCE [LARGE SCALE GENOMIC DNA]</scope>
    <source>
        <strain evidence="3 4">AUSMDU00024985</strain>
    </source>
</reference>
<dbReference type="InterPro" id="IPR012349">
    <property type="entry name" value="Split_barrel_FMN-bd"/>
</dbReference>
<dbReference type="Proteomes" id="UP000501705">
    <property type="component" value="Chromosome"/>
</dbReference>
<dbReference type="InterPro" id="IPR011576">
    <property type="entry name" value="Pyridox_Oxase_N"/>
</dbReference>
<dbReference type="Gene3D" id="2.30.110.10">
    <property type="entry name" value="Electron Transport, Fmn-binding Protein, Chain A"/>
    <property type="match status" value="1"/>
</dbReference>
<evidence type="ECO:0000256" key="1">
    <source>
        <dbReference type="SAM" id="MobiDB-lite"/>
    </source>
</evidence>
<evidence type="ECO:0000259" key="2">
    <source>
        <dbReference type="Pfam" id="PF01243"/>
    </source>
</evidence>
<gene>
    <name evidence="3" type="ORF">F5X71_13900</name>
</gene>
<feature type="compositionally biased region" description="Basic residues" evidence="1">
    <location>
        <begin position="39"/>
        <end position="55"/>
    </location>
</feature>
<name>A0A6G9XQY5_NOCBR</name>
<protein>
    <recommendedName>
        <fullName evidence="2">Pyridoxamine 5'-phosphate oxidase N-terminal domain-containing protein</fullName>
    </recommendedName>
</protein>
<feature type="region of interest" description="Disordered" evidence="1">
    <location>
        <begin position="29"/>
        <end position="110"/>
    </location>
</feature>
<dbReference type="Pfam" id="PF01243">
    <property type="entry name" value="PNPOx_N"/>
    <property type="match status" value="1"/>
</dbReference>
<feature type="compositionally biased region" description="Low complexity" evidence="1">
    <location>
        <begin position="29"/>
        <end position="38"/>
    </location>
</feature>
<dbReference type="EMBL" id="CP046171">
    <property type="protein sequence ID" value="QIS03260.1"/>
    <property type="molecule type" value="Genomic_DNA"/>
</dbReference>
<organism evidence="3 4">
    <name type="scientific">Nocardia brasiliensis</name>
    <dbReference type="NCBI Taxonomy" id="37326"/>
    <lineage>
        <taxon>Bacteria</taxon>
        <taxon>Bacillati</taxon>
        <taxon>Actinomycetota</taxon>
        <taxon>Actinomycetes</taxon>
        <taxon>Mycobacteriales</taxon>
        <taxon>Nocardiaceae</taxon>
        <taxon>Nocardia</taxon>
    </lineage>
</organism>
<proteinExistence type="predicted"/>
<accession>A0A6G9XQY5</accession>
<dbReference type="SUPFAM" id="SSF50475">
    <property type="entry name" value="FMN-binding split barrel"/>
    <property type="match status" value="1"/>
</dbReference>
<evidence type="ECO:0000313" key="4">
    <source>
        <dbReference type="Proteomes" id="UP000501705"/>
    </source>
</evidence>
<feature type="domain" description="Pyridoxamine 5'-phosphate oxidase N-terminal" evidence="2">
    <location>
        <begin position="117"/>
        <end position="231"/>
    </location>
</feature>